<reference evidence="2 3" key="1">
    <citation type="journal article" date="2022" name="Nat. Ecol. Evol.">
        <title>A masculinizing supergene underlies an exaggerated male reproductive morph in a spider.</title>
        <authorList>
            <person name="Hendrickx F."/>
            <person name="De Corte Z."/>
            <person name="Sonet G."/>
            <person name="Van Belleghem S.M."/>
            <person name="Kostlbacher S."/>
            <person name="Vangestel C."/>
        </authorList>
    </citation>
    <scope>NUCLEOTIDE SEQUENCE [LARGE SCALE GENOMIC DNA]</scope>
    <source>
        <strain evidence="2">W744_W776</strain>
    </source>
</reference>
<comment type="caution">
    <text evidence="2">The sequence shown here is derived from an EMBL/GenBank/DDBJ whole genome shotgun (WGS) entry which is preliminary data.</text>
</comment>
<accession>A0AAV6V6G5</accession>
<feature type="compositionally biased region" description="Basic and acidic residues" evidence="1">
    <location>
        <begin position="129"/>
        <end position="141"/>
    </location>
</feature>
<proteinExistence type="predicted"/>
<dbReference type="AlphaFoldDB" id="A0AAV6V6G5"/>
<keyword evidence="3" id="KW-1185">Reference proteome</keyword>
<gene>
    <name evidence="2" type="ORF">JTE90_008810</name>
</gene>
<name>A0AAV6V6G5_9ARAC</name>
<organism evidence="2 3">
    <name type="scientific">Oedothorax gibbosus</name>
    <dbReference type="NCBI Taxonomy" id="931172"/>
    <lineage>
        <taxon>Eukaryota</taxon>
        <taxon>Metazoa</taxon>
        <taxon>Ecdysozoa</taxon>
        <taxon>Arthropoda</taxon>
        <taxon>Chelicerata</taxon>
        <taxon>Arachnida</taxon>
        <taxon>Araneae</taxon>
        <taxon>Araneomorphae</taxon>
        <taxon>Entelegynae</taxon>
        <taxon>Araneoidea</taxon>
        <taxon>Linyphiidae</taxon>
        <taxon>Erigoninae</taxon>
        <taxon>Oedothorax</taxon>
    </lineage>
</organism>
<dbReference type="Pfam" id="PF05186">
    <property type="entry name" value="Dpy-30"/>
    <property type="match status" value="1"/>
</dbReference>
<protein>
    <submittedName>
        <fullName evidence="2">Uncharacterized protein</fullName>
    </submittedName>
</protein>
<dbReference type="InterPro" id="IPR007858">
    <property type="entry name" value="Dpy-30_motif"/>
</dbReference>
<evidence type="ECO:0000313" key="3">
    <source>
        <dbReference type="Proteomes" id="UP000827092"/>
    </source>
</evidence>
<dbReference type="CDD" id="cd22966">
    <property type="entry name" value="DD_DYDC-like"/>
    <property type="match status" value="1"/>
</dbReference>
<evidence type="ECO:0000256" key="1">
    <source>
        <dbReference type="SAM" id="MobiDB-lite"/>
    </source>
</evidence>
<evidence type="ECO:0000313" key="2">
    <source>
        <dbReference type="EMBL" id="KAG8191747.1"/>
    </source>
</evidence>
<dbReference type="EMBL" id="JAFNEN010000153">
    <property type="protein sequence ID" value="KAG8191747.1"/>
    <property type="molecule type" value="Genomic_DNA"/>
</dbReference>
<feature type="region of interest" description="Disordered" evidence="1">
    <location>
        <begin position="111"/>
        <end position="141"/>
    </location>
</feature>
<dbReference type="InterPro" id="IPR049630">
    <property type="entry name" value="DYDC-like_DD"/>
</dbReference>
<sequence>MDCRFFAPNLMIIQGDGGFKGFSSHNGMLPINFSLNFRDSRERSLMPFVCLYRFSSSSAFKRKMNLDYLKKTVGPQLVRELYKIAIHRPERPIEHLAYRLISIHEEAVDQGELEHNKSKTSSNELSVSDAEKTEMKKEGSG</sequence>
<dbReference type="Proteomes" id="UP000827092">
    <property type="component" value="Unassembled WGS sequence"/>
</dbReference>